<keyword evidence="3" id="KW-1185">Reference proteome</keyword>
<dbReference type="AlphaFoldDB" id="A0AAJ0HBT0"/>
<feature type="region of interest" description="Disordered" evidence="1">
    <location>
        <begin position="320"/>
        <end position="365"/>
    </location>
</feature>
<comment type="caution">
    <text evidence="2">The sequence shown here is derived from an EMBL/GenBank/DDBJ whole genome shotgun (WGS) entry which is preliminary data.</text>
</comment>
<evidence type="ECO:0000313" key="3">
    <source>
        <dbReference type="Proteomes" id="UP001275084"/>
    </source>
</evidence>
<accession>A0AAJ0HBT0</accession>
<feature type="compositionally biased region" description="Polar residues" evidence="1">
    <location>
        <begin position="347"/>
        <end position="358"/>
    </location>
</feature>
<protein>
    <submittedName>
        <fullName evidence="2">Uncharacterized protein</fullName>
    </submittedName>
</protein>
<dbReference type="Proteomes" id="UP001275084">
    <property type="component" value="Unassembled WGS sequence"/>
</dbReference>
<evidence type="ECO:0000256" key="1">
    <source>
        <dbReference type="SAM" id="MobiDB-lite"/>
    </source>
</evidence>
<organism evidence="2 3">
    <name type="scientific">Lasiosphaeria hispida</name>
    <dbReference type="NCBI Taxonomy" id="260671"/>
    <lineage>
        <taxon>Eukaryota</taxon>
        <taxon>Fungi</taxon>
        <taxon>Dikarya</taxon>
        <taxon>Ascomycota</taxon>
        <taxon>Pezizomycotina</taxon>
        <taxon>Sordariomycetes</taxon>
        <taxon>Sordariomycetidae</taxon>
        <taxon>Sordariales</taxon>
        <taxon>Lasiosphaeriaceae</taxon>
        <taxon>Lasiosphaeria</taxon>
    </lineage>
</organism>
<sequence length="365" mass="39433">MASEIHKKRTGKGFKISEEIVLKEEMYEEDEDEIPRPYRALAAHLQTASPELNHRMNAYLTNQVALASLAHEAEVNRMFAEQFPNAAQLSQRLSQSVYMQPLQDYSAPPAYPHNRTHSVPYASPASSHQLLAAHHSPFTRHASIDGPVSPPALTPGSSGGAGTPQSRPMATPPQYYCDTDQANKRRRSSGVPLPVDPSLGYGSMPAIQSSFTSELPSEAKQMAHIDMNDPMAPYLFASGLGETIGSDMSPEISLMSDKMSKNMQSFSSWDLMPSVSKDTPMPPLSKLSESAVKTERVEFLGTLPMPPAQNSEAFVLGGTIGTPGGGSGGDDWDKWIYPDGAPESTEAESLTSGSNPANTDKFDTC</sequence>
<name>A0AAJ0HBT0_9PEZI</name>
<reference evidence="2" key="1">
    <citation type="journal article" date="2023" name="Mol. Phylogenet. Evol.">
        <title>Genome-scale phylogeny and comparative genomics of the fungal order Sordariales.</title>
        <authorList>
            <person name="Hensen N."/>
            <person name="Bonometti L."/>
            <person name="Westerberg I."/>
            <person name="Brannstrom I.O."/>
            <person name="Guillou S."/>
            <person name="Cros-Aarteil S."/>
            <person name="Calhoun S."/>
            <person name="Haridas S."/>
            <person name="Kuo A."/>
            <person name="Mondo S."/>
            <person name="Pangilinan J."/>
            <person name="Riley R."/>
            <person name="LaButti K."/>
            <person name="Andreopoulos B."/>
            <person name="Lipzen A."/>
            <person name="Chen C."/>
            <person name="Yan M."/>
            <person name="Daum C."/>
            <person name="Ng V."/>
            <person name="Clum A."/>
            <person name="Steindorff A."/>
            <person name="Ohm R.A."/>
            <person name="Martin F."/>
            <person name="Silar P."/>
            <person name="Natvig D.O."/>
            <person name="Lalanne C."/>
            <person name="Gautier V."/>
            <person name="Ament-Velasquez S.L."/>
            <person name="Kruys A."/>
            <person name="Hutchinson M.I."/>
            <person name="Powell A.J."/>
            <person name="Barry K."/>
            <person name="Miller A.N."/>
            <person name="Grigoriev I.V."/>
            <person name="Debuchy R."/>
            <person name="Gladieux P."/>
            <person name="Hiltunen Thoren M."/>
            <person name="Johannesson H."/>
        </authorList>
    </citation>
    <scope>NUCLEOTIDE SEQUENCE</scope>
    <source>
        <strain evidence="2">CBS 955.72</strain>
    </source>
</reference>
<evidence type="ECO:0000313" key="2">
    <source>
        <dbReference type="EMBL" id="KAK3346716.1"/>
    </source>
</evidence>
<feature type="region of interest" description="Disordered" evidence="1">
    <location>
        <begin position="140"/>
        <end position="199"/>
    </location>
</feature>
<reference evidence="2" key="2">
    <citation type="submission" date="2023-06" db="EMBL/GenBank/DDBJ databases">
        <authorList>
            <consortium name="Lawrence Berkeley National Laboratory"/>
            <person name="Haridas S."/>
            <person name="Hensen N."/>
            <person name="Bonometti L."/>
            <person name="Westerberg I."/>
            <person name="Brannstrom I.O."/>
            <person name="Guillou S."/>
            <person name="Cros-Aarteil S."/>
            <person name="Calhoun S."/>
            <person name="Kuo A."/>
            <person name="Mondo S."/>
            <person name="Pangilinan J."/>
            <person name="Riley R."/>
            <person name="Labutti K."/>
            <person name="Andreopoulos B."/>
            <person name="Lipzen A."/>
            <person name="Chen C."/>
            <person name="Yanf M."/>
            <person name="Daum C."/>
            <person name="Ng V."/>
            <person name="Clum A."/>
            <person name="Steindorff A."/>
            <person name="Ohm R."/>
            <person name="Martin F."/>
            <person name="Silar P."/>
            <person name="Natvig D."/>
            <person name="Lalanne C."/>
            <person name="Gautier V."/>
            <person name="Ament-Velasquez S.L."/>
            <person name="Kruys A."/>
            <person name="Hutchinson M.I."/>
            <person name="Powell A.J."/>
            <person name="Barry K."/>
            <person name="Miller A.N."/>
            <person name="Grigoriev I.V."/>
            <person name="Debuchy R."/>
            <person name="Gladieux P."/>
            <person name="Thoren M.H."/>
            <person name="Johannesson H."/>
        </authorList>
    </citation>
    <scope>NUCLEOTIDE SEQUENCE</scope>
    <source>
        <strain evidence="2">CBS 955.72</strain>
    </source>
</reference>
<feature type="compositionally biased region" description="Gly residues" evidence="1">
    <location>
        <begin position="320"/>
        <end position="329"/>
    </location>
</feature>
<dbReference type="EMBL" id="JAUIQD010000006">
    <property type="protein sequence ID" value="KAK3346716.1"/>
    <property type="molecule type" value="Genomic_DNA"/>
</dbReference>
<proteinExistence type="predicted"/>
<gene>
    <name evidence="2" type="ORF">B0T25DRAFT_286156</name>
</gene>